<evidence type="ECO:0000256" key="4">
    <source>
        <dbReference type="SAM" id="Phobius"/>
    </source>
</evidence>
<keyword evidence="8" id="KW-1185">Reference proteome</keyword>
<keyword evidence="5" id="KW-0732">Signal</keyword>
<name>A0A1M6JZK6_9BACE</name>
<feature type="signal peptide" evidence="5">
    <location>
        <begin position="1"/>
        <end position="24"/>
    </location>
</feature>
<dbReference type="eggNOG" id="COG2207">
    <property type="taxonomic scope" value="Bacteria"/>
</dbReference>
<dbReference type="Proteomes" id="UP000184192">
    <property type="component" value="Unassembled WGS sequence"/>
</dbReference>
<dbReference type="SMART" id="SM00342">
    <property type="entry name" value="HTH_ARAC"/>
    <property type="match status" value="1"/>
</dbReference>
<dbReference type="PROSITE" id="PS00041">
    <property type="entry name" value="HTH_ARAC_FAMILY_1"/>
    <property type="match status" value="1"/>
</dbReference>
<evidence type="ECO:0000313" key="7">
    <source>
        <dbReference type="EMBL" id="SHJ52133.1"/>
    </source>
</evidence>
<keyword evidence="4" id="KW-0472">Membrane</keyword>
<feature type="domain" description="HTH araC/xylS-type" evidence="6">
    <location>
        <begin position="473"/>
        <end position="579"/>
    </location>
</feature>
<keyword evidence="3" id="KW-0804">Transcription</keyword>
<gene>
    <name evidence="7" type="ORF">SAMN05444350_13334</name>
</gene>
<dbReference type="SUPFAM" id="SSF48452">
    <property type="entry name" value="TPR-like"/>
    <property type="match status" value="2"/>
</dbReference>
<evidence type="ECO:0000259" key="6">
    <source>
        <dbReference type="PROSITE" id="PS01124"/>
    </source>
</evidence>
<feature type="chain" id="PRO_5011979933" evidence="5">
    <location>
        <begin position="25"/>
        <end position="583"/>
    </location>
</feature>
<keyword evidence="4" id="KW-1133">Transmembrane helix</keyword>
<dbReference type="InterPro" id="IPR020449">
    <property type="entry name" value="Tscrpt_reg_AraC-type_HTH"/>
</dbReference>
<proteinExistence type="predicted"/>
<evidence type="ECO:0000256" key="1">
    <source>
        <dbReference type="ARBA" id="ARBA00023015"/>
    </source>
</evidence>
<dbReference type="Gene3D" id="1.10.10.60">
    <property type="entry name" value="Homeodomain-like"/>
    <property type="match status" value="1"/>
</dbReference>
<dbReference type="InterPro" id="IPR009057">
    <property type="entry name" value="Homeodomain-like_sf"/>
</dbReference>
<dbReference type="GO" id="GO:0043565">
    <property type="term" value="F:sequence-specific DNA binding"/>
    <property type="evidence" value="ECO:0007669"/>
    <property type="project" value="InterPro"/>
</dbReference>
<evidence type="ECO:0000256" key="3">
    <source>
        <dbReference type="ARBA" id="ARBA00023163"/>
    </source>
</evidence>
<dbReference type="GeneID" id="92714113"/>
<keyword evidence="2" id="KW-0238">DNA-binding</keyword>
<dbReference type="InterPro" id="IPR011990">
    <property type="entry name" value="TPR-like_helical_dom_sf"/>
</dbReference>
<evidence type="ECO:0000313" key="8">
    <source>
        <dbReference type="Proteomes" id="UP000184192"/>
    </source>
</evidence>
<sequence length="583" mass="67140">MKYRTYLTTLLYSFLLGLILPASAQNSLQHQKDSLRHALEHTEGIDKLQTYNKLYYIYMAEAGDDQKMDTLMTLFEQAEAEAIRQGNTQMQGMVYGNRIISYINRSEHDKVIEKAPAYLDFYIRHDLWKFYYQIHMQLITAYNLKGDYELAAAEAGKMYTRARERKDKAGMATALYATGIIYNLQRRPKEEEDCFRESISLLWEVSGYDNILTQSYAFLCVSLRAQARYDELLQLVPEYEKAIARFEKATGRVQPEARGNLYVALMNTYIDIKEYDKAGIYLSKLEGSVSNNMLKFELLRAKALILQSRGDYRTALAVIDSAVIQVQESAFNLNAVRKIKMEILARAGRNDEAFSLLDEIIAANDSINNVEVNARFDELRTQYEVEKHIAEKERNFHYFLFALGICLVLVLLLAGVFYYNRIISTKNRKLYERIKEQDRLAEELSRMAQACESTASSEVLPQTSDIAATVEQHRLVARLREYLLSGDNLSNAEMNRDEIISALGTNKNLLTDAVRAVTGNSPMEYMRMLKLDEARKMLDHHPELTIEAIAFSCGFNIPSTFYRLFRKQYGISPAEYRKQANKL</sequence>
<dbReference type="Pfam" id="PF12833">
    <property type="entry name" value="HTH_18"/>
    <property type="match status" value="1"/>
</dbReference>
<protein>
    <submittedName>
        <fullName evidence="7">Helix-turn-helix domain-containing protein</fullName>
    </submittedName>
</protein>
<organism evidence="7 8">
    <name type="scientific">Bacteroides stercorirosoris</name>
    <dbReference type="NCBI Taxonomy" id="871324"/>
    <lineage>
        <taxon>Bacteria</taxon>
        <taxon>Pseudomonadati</taxon>
        <taxon>Bacteroidota</taxon>
        <taxon>Bacteroidia</taxon>
        <taxon>Bacteroidales</taxon>
        <taxon>Bacteroidaceae</taxon>
        <taxon>Bacteroides</taxon>
    </lineage>
</organism>
<dbReference type="PRINTS" id="PR00032">
    <property type="entry name" value="HTHARAC"/>
</dbReference>
<keyword evidence="4" id="KW-0812">Transmembrane</keyword>
<dbReference type="AlphaFoldDB" id="A0A1M6JZK6"/>
<dbReference type="PANTHER" id="PTHR43280">
    <property type="entry name" value="ARAC-FAMILY TRANSCRIPTIONAL REGULATOR"/>
    <property type="match status" value="1"/>
</dbReference>
<dbReference type="InterPro" id="IPR018062">
    <property type="entry name" value="HTH_AraC-typ_CS"/>
</dbReference>
<dbReference type="GO" id="GO:0003700">
    <property type="term" value="F:DNA-binding transcription factor activity"/>
    <property type="evidence" value="ECO:0007669"/>
    <property type="project" value="InterPro"/>
</dbReference>
<dbReference type="SUPFAM" id="SSF46689">
    <property type="entry name" value="Homeodomain-like"/>
    <property type="match status" value="1"/>
</dbReference>
<evidence type="ECO:0000256" key="5">
    <source>
        <dbReference type="SAM" id="SignalP"/>
    </source>
</evidence>
<dbReference type="EMBL" id="FQZN01000033">
    <property type="protein sequence ID" value="SHJ52133.1"/>
    <property type="molecule type" value="Genomic_DNA"/>
</dbReference>
<keyword evidence="1" id="KW-0805">Transcription regulation</keyword>
<dbReference type="InterPro" id="IPR018060">
    <property type="entry name" value="HTH_AraC"/>
</dbReference>
<accession>A0A1M6JZK6</accession>
<evidence type="ECO:0000256" key="2">
    <source>
        <dbReference type="ARBA" id="ARBA00023125"/>
    </source>
</evidence>
<dbReference type="PROSITE" id="PS01124">
    <property type="entry name" value="HTH_ARAC_FAMILY_2"/>
    <property type="match status" value="1"/>
</dbReference>
<dbReference type="Gene3D" id="1.25.40.10">
    <property type="entry name" value="Tetratricopeptide repeat domain"/>
    <property type="match status" value="2"/>
</dbReference>
<feature type="transmembrane region" description="Helical" evidence="4">
    <location>
        <begin position="396"/>
        <end position="419"/>
    </location>
</feature>
<dbReference type="PANTHER" id="PTHR43280:SF2">
    <property type="entry name" value="HTH-TYPE TRANSCRIPTIONAL REGULATOR EXSA"/>
    <property type="match status" value="1"/>
</dbReference>
<dbReference type="RefSeq" id="WP_073314646.1">
    <property type="nucleotide sequence ID" value="NZ_FQZN01000033.1"/>
</dbReference>
<reference evidence="8" key="1">
    <citation type="submission" date="2016-11" db="EMBL/GenBank/DDBJ databases">
        <authorList>
            <person name="Varghese N."/>
            <person name="Submissions S."/>
        </authorList>
    </citation>
    <scope>NUCLEOTIDE SEQUENCE [LARGE SCALE GENOMIC DNA]</scope>
    <source>
        <strain evidence="8">DSM 26884</strain>
    </source>
</reference>